<evidence type="ECO:0000313" key="10">
    <source>
        <dbReference type="EMBL" id="CAA0818062.1"/>
    </source>
</evidence>
<comment type="catalytic activity">
    <reaction evidence="6">
        <text>phosphate(in) + H(+)(in) = phosphate(out) + H(+)(out)</text>
        <dbReference type="Rhea" id="RHEA:29939"/>
        <dbReference type="ChEBI" id="CHEBI:15378"/>
        <dbReference type="ChEBI" id="CHEBI:43474"/>
    </reaction>
    <physiologicalReaction direction="right-to-left" evidence="6">
        <dbReference type="Rhea" id="RHEA:29941"/>
    </physiologicalReaction>
</comment>
<dbReference type="SUPFAM" id="SSF103473">
    <property type="entry name" value="MFS general substrate transporter"/>
    <property type="match status" value="1"/>
</dbReference>
<gene>
    <name evidence="10" type="ORF">SHERM_17437</name>
</gene>
<dbReference type="Gene3D" id="1.20.1250.20">
    <property type="entry name" value="MFS general substrate transporter like domains"/>
    <property type="match status" value="1"/>
</dbReference>
<protein>
    <submittedName>
        <fullName evidence="10">Organic cation/carnitine transporter 3</fullName>
    </submittedName>
</protein>
<dbReference type="InterPro" id="IPR036259">
    <property type="entry name" value="MFS_trans_sf"/>
</dbReference>
<feature type="transmembrane region" description="Helical" evidence="8">
    <location>
        <begin position="420"/>
        <end position="441"/>
    </location>
</feature>
<evidence type="ECO:0000256" key="4">
    <source>
        <dbReference type="ARBA" id="ARBA00023136"/>
    </source>
</evidence>
<feature type="transmembrane region" description="Helical" evidence="8">
    <location>
        <begin position="390"/>
        <end position="414"/>
    </location>
</feature>
<comment type="similarity">
    <text evidence="5">Belongs to the major facilitator superfamily. Phosphate:H(+) symporter (TC 2.A.1.9) family.</text>
</comment>
<keyword evidence="4 8" id="KW-0472">Membrane</keyword>
<feature type="transmembrane region" description="Helical" evidence="8">
    <location>
        <begin position="453"/>
        <end position="471"/>
    </location>
</feature>
<evidence type="ECO:0000256" key="6">
    <source>
        <dbReference type="ARBA" id="ARBA00049011"/>
    </source>
</evidence>
<feature type="transmembrane region" description="Helical" evidence="8">
    <location>
        <begin position="160"/>
        <end position="177"/>
    </location>
</feature>
<dbReference type="InterPro" id="IPR005828">
    <property type="entry name" value="MFS_sugar_transport-like"/>
</dbReference>
<dbReference type="GO" id="GO:0016020">
    <property type="term" value="C:membrane"/>
    <property type="evidence" value="ECO:0007669"/>
    <property type="project" value="UniProtKB-SubCell"/>
</dbReference>
<feature type="domain" description="Major facilitator superfamily (MFS) profile" evidence="9">
    <location>
        <begin position="48"/>
        <end position="501"/>
    </location>
</feature>
<keyword evidence="2 8" id="KW-0812">Transmembrane</keyword>
<dbReference type="GO" id="GO:0022857">
    <property type="term" value="F:transmembrane transporter activity"/>
    <property type="evidence" value="ECO:0007669"/>
    <property type="project" value="InterPro"/>
</dbReference>
<sequence>MTDPNPLLSLTGSPEPNDLPPPTSDHLNTANSLDATIEHCMGDFAWAQLFQAALISFAWFFDAQQTFISIFTDAEPKWTCNNSSSSTATSTLPCNDLCRLPPGSWSWQLQAASSIISEWSLQCSGPIVTGLPSSAFFFGCLVGGFAMAALADSSLGRKNALALSSLIMSITGLAAAFSPNVWVYAALRFMSGFGRATIGTSTLVLSTELVSRRWREIVGIAGFTFSTLGFLSLPLLAFAIRGSSWRLLYLWTCVPSILYSAAIYLVVRESPRWLFIRGRQEEFAETLRSISGTTTLTGSFFSRCAVEKGLAEANDVFSALRVLVGRGWSARRLGAVMVVGFGIGMIYYGIPLGLGNLSLDLYLSVTLNALSEFTASLVTLVLMGKVGRRGFIVGLALLSGVCSVGCVVVQWRVVQVGLELVSFFAACTALEVILIYAVELFPTCVRSSAVSMVRQALVLGGALSPLLVAAGRKNELVLSYGVFGVTVAACGMAVVALPETKGKVLRDTMEEEEEEERVGTHQVYCV</sequence>
<evidence type="ECO:0000256" key="7">
    <source>
        <dbReference type="SAM" id="MobiDB-lite"/>
    </source>
</evidence>
<feature type="transmembrane region" description="Helical" evidence="8">
    <location>
        <begin position="131"/>
        <end position="151"/>
    </location>
</feature>
<name>A0A9N7MYH5_STRHE</name>
<feature type="transmembrane region" description="Helical" evidence="8">
    <location>
        <begin position="246"/>
        <end position="267"/>
    </location>
</feature>
<dbReference type="Pfam" id="PF00083">
    <property type="entry name" value="Sugar_tr"/>
    <property type="match status" value="1"/>
</dbReference>
<feature type="transmembrane region" description="Helical" evidence="8">
    <location>
        <begin position="333"/>
        <end position="350"/>
    </location>
</feature>
<dbReference type="PROSITE" id="PS50850">
    <property type="entry name" value="MFS"/>
    <property type="match status" value="1"/>
</dbReference>
<evidence type="ECO:0000256" key="8">
    <source>
        <dbReference type="SAM" id="Phobius"/>
    </source>
</evidence>
<keyword evidence="11" id="KW-1185">Reference proteome</keyword>
<comment type="subcellular location">
    <subcellularLocation>
        <location evidence="1">Membrane</location>
        <topology evidence="1">Multi-pass membrane protein</topology>
    </subcellularLocation>
</comment>
<keyword evidence="3 8" id="KW-1133">Transmembrane helix</keyword>
<dbReference type="OrthoDB" id="5296287at2759"/>
<feature type="transmembrane region" description="Helical" evidence="8">
    <location>
        <begin position="217"/>
        <end position="240"/>
    </location>
</feature>
<evidence type="ECO:0000256" key="3">
    <source>
        <dbReference type="ARBA" id="ARBA00022989"/>
    </source>
</evidence>
<feature type="region of interest" description="Disordered" evidence="7">
    <location>
        <begin position="1"/>
        <end position="28"/>
    </location>
</feature>
<evidence type="ECO:0000256" key="5">
    <source>
        <dbReference type="ARBA" id="ARBA00044504"/>
    </source>
</evidence>
<dbReference type="EMBL" id="CACSLK010016728">
    <property type="protein sequence ID" value="CAA0818062.1"/>
    <property type="molecule type" value="Genomic_DNA"/>
</dbReference>
<evidence type="ECO:0000259" key="9">
    <source>
        <dbReference type="PROSITE" id="PS50850"/>
    </source>
</evidence>
<comment type="caution">
    <text evidence="10">The sequence shown here is derived from an EMBL/GenBank/DDBJ whole genome shotgun (WGS) entry which is preliminary data.</text>
</comment>
<reference evidence="10" key="1">
    <citation type="submission" date="2019-12" db="EMBL/GenBank/DDBJ databases">
        <authorList>
            <person name="Scholes J."/>
        </authorList>
    </citation>
    <scope>NUCLEOTIDE SEQUENCE</scope>
</reference>
<evidence type="ECO:0000313" key="11">
    <source>
        <dbReference type="Proteomes" id="UP001153555"/>
    </source>
</evidence>
<feature type="transmembrane region" description="Helical" evidence="8">
    <location>
        <begin position="477"/>
        <end position="497"/>
    </location>
</feature>
<accession>A0A9N7MYH5</accession>
<proteinExistence type="inferred from homology"/>
<dbReference type="PANTHER" id="PTHR24064">
    <property type="entry name" value="SOLUTE CARRIER FAMILY 22 MEMBER"/>
    <property type="match status" value="1"/>
</dbReference>
<organism evidence="10 11">
    <name type="scientific">Striga hermonthica</name>
    <name type="common">Purple witchweed</name>
    <name type="synonym">Buchnera hermonthica</name>
    <dbReference type="NCBI Taxonomy" id="68872"/>
    <lineage>
        <taxon>Eukaryota</taxon>
        <taxon>Viridiplantae</taxon>
        <taxon>Streptophyta</taxon>
        <taxon>Embryophyta</taxon>
        <taxon>Tracheophyta</taxon>
        <taxon>Spermatophyta</taxon>
        <taxon>Magnoliopsida</taxon>
        <taxon>eudicotyledons</taxon>
        <taxon>Gunneridae</taxon>
        <taxon>Pentapetalae</taxon>
        <taxon>asterids</taxon>
        <taxon>lamiids</taxon>
        <taxon>Lamiales</taxon>
        <taxon>Orobanchaceae</taxon>
        <taxon>Buchnereae</taxon>
        <taxon>Striga</taxon>
    </lineage>
</organism>
<dbReference type="AlphaFoldDB" id="A0A9N7MYH5"/>
<evidence type="ECO:0000256" key="1">
    <source>
        <dbReference type="ARBA" id="ARBA00004141"/>
    </source>
</evidence>
<dbReference type="Proteomes" id="UP001153555">
    <property type="component" value="Unassembled WGS sequence"/>
</dbReference>
<evidence type="ECO:0000256" key="2">
    <source>
        <dbReference type="ARBA" id="ARBA00022692"/>
    </source>
</evidence>
<dbReference type="InterPro" id="IPR020846">
    <property type="entry name" value="MFS_dom"/>
</dbReference>